<dbReference type="PANTHER" id="PTHR43289:SF6">
    <property type="entry name" value="SERINE_THREONINE-PROTEIN KINASE NEKL-3"/>
    <property type="match status" value="1"/>
</dbReference>
<feature type="compositionally biased region" description="Pro residues" evidence="7">
    <location>
        <begin position="319"/>
        <end position="331"/>
    </location>
</feature>
<dbReference type="InterPro" id="IPR008271">
    <property type="entry name" value="Ser/Thr_kinase_AS"/>
</dbReference>
<evidence type="ECO:0000256" key="7">
    <source>
        <dbReference type="SAM" id="MobiDB-lite"/>
    </source>
</evidence>
<comment type="caution">
    <text evidence="10">The sequence shown here is derived from an EMBL/GenBank/DDBJ whole genome shotgun (WGS) entry which is preliminary data.</text>
</comment>
<protein>
    <recommendedName>
        <fullName evidence="1">non-specific serine/threonine protein kinase</fullName>
        <ecNumber evidence="1">2.7.11.1</ecNumber>
    </recommendedName>
</protein>
<organism evidence="10 11">
    <name type="scientific">Petropleomorpha daqingensis</name>
    <dbReference type="NCBI Taxonomy" id="2026353"/>
    <lineage>
        <taxon>Bacteria</taxon>
        <taxon>Bacillati</taxon>
        <taxon>Actinomycetota</taxon>
        <taxon>Actinomycetes</taxon>
        <taxon>Geodermatophilales</taxon>
        <taxon>Geodermatophilaceae</taxon>
        <taxon>Petropleomorpha</taxon>
    </lineage>
</organism>
<feature type="region of interest" description="Disordered" evidence="7">
    <location>
        <begin position="288"/>
        <end position="331"/>
    </location>
</feature>
<evidence type="ECO:0000256" key="5">
    <source>
        <dbReference type="ARBA" id="ARBA00022777"/>
    </source>
</evidence>
<dbReference type="GO" id="GO:0005524">
    <property type="term" value="F:ATP binding"/>
    <property type="evidence" value="ECO:0007669"/>
    <property type="project" value="UniProtKB-KW"/>
</dbReference>
<keyword evidence="5 10" id="KW-0418">Kinase</keyword>
<dbReference type="PROSITE" id="PS50011">
    <property type="entry name" value="PROTEIN_KINASE_DOM"/>
    <property type="match status" value="1"/>
</dbReference>
<keyword evidence="8" id="KW-0472">Membrane</keyword>
<dbReference type="SMART" id="SM00220">
    <property type="entry name" value="S_TKc"/>
    <property type="match status" value="1"/>
</dbReference>
<evidence type="ECO:0000256" key="8">
    <source>
        <dbReference type="SAM" id="Phobius"/>
    </source>
</evidence>
<dbReference type="Gene3D" id="3.30.200.20">
    <property type="entry name" value="Phosphorylase Kinase, domain 1"/>
    <property type="match status" value="1"/>
</dbReference>
<sequence>MLQAGLEPGTVVSRYRVEELHARGGMGLVYRATDVRLDRPVALKVLSPELSEDERFRERFVRESRLAAAVDHPHVIPVYEADDWNGLLYLAMRFVRGVDLHTVLATRGALDPPTATDLLTQGAEALDAAHEAGLVHRDVKPGNFLLAGATATSLPPRTHVYLTDFGLTKRATSVSGLTRTGQFLGSLHYVAPEQIRGEEVDPRTDVYALACVAFELLAGEPPFVQDQDAALLWAHMSVEPRPLTDVRPELPPAVDDVLAGGMAKERGYRPASCGELVRDLRSALGEPVVVPSSRRPPVPPPRAAGETVQQARRATPVQPLAPPAAQPPPPVVAAPPPVEPPPKRRRWVAYAAVAAVLVIGAVLLVWRPWAGPDLVTRQLGVVPYQADLPVGWQSHPPADSTNAVTFGPPDLYNPTSNDADTLNTAAGIAADDPERLVSLYVDPASGLENEQPADVASQILSVFPSGSGLTATGTVQVDGQDAVELEGVYRLSGDQELRIYGASVGGKILLVFAAPTSIYDDWKPTFDDILASVQHSS</sequence>
<keyword evidence="4" id="KW-0547">Nucleotide-binding</keyword>
<dbReference type="EC" id="2.7.11.1" evidence="1"/>
<dbReference type="CDD" id="cd14014">
    <property type="entry name" value="STKc_PknB_like"/>
    <property type="match status" value="1"/>
</dbReference>
<keyword evidence="3" id="KW-0808">Transferase</keyword>
<dbReference type="GO" id="GO:0004674">
    <property type="term" value="F:protein serine/threonine kinase activity"/>
    <property type="evidence" value="ECO:0007669"/>
    <property type="project" value="UniProtKB-KW"/>
</dbReference>
<evidence type="ECO:0000256" key="3">
    <source>
        <dbReference type="ARBA" id="ARBA00022679"/>
    </source>
</evidence>
<feature type="domain" description="Protein kinase" evidence="9">
    <location>
        <begin position="15"/>
        <end position="289"/>
    </location>
</feature>
<dbReference type="InterPro" id="IPR011009">
    <property type="entry name" value="Kinase-like_dom_sf"/>
</dbReference>
<evidence type="ECO:0000256" key="6">
    <source>
        <dbReference type="ARBA" id="ARBA00022840"/>
    </source>
</evidence>
<reference evidence="10 11" key="1">
    <citation type="submission" date="2020-07" db="EMBL/GenBank/DDBJ databases">
        <title>Sequencing the genomes of 1000 actinobacteria strains.</title>
        <authorList>
            <person name="Klenk H.-P."/>
        </authorList>
    </citation>
    <scope>NUCLEOTIDE SEQUENCE [LARGE SCALE GENOMIC DNA]</scope>
    <source>
        <strain evidence="10 11">DSM 104001</strain>
    </source>
</reference>
<evidence type="ECO:0000256" key="1">
    <source>
        <dbReference type="ARBA" id="ARBA00012513"/>
    </source>
</evidence>
<evidence type="ECO:0000256" key="4">
    <source>
        <dbReference type="ARBA" id="ARBA00022741"/>
    </source>
</evidence>
<dbReference type="PANTHER" id="PTHR43289">
    <property type="entry name" value="MITOGEN-ACTIVATED PROTEIN KINASE KINASE KINASE 20-RELATED"/>
    <property type="match status" value="1"/>
</dbReference>
<gene>
    <name evidence="10" type="ORF">GGQ55_002660</name>
</gene>
<keyword evidence="11" id="KW-1185">Reference proteome</keyword>
<keyword evidence="6" id="KW-0067">ATP-binding</keyword>
<keyword evidence="8" id="KW-1133">Transmembrane helix</keyword>
<evidence type="ECO:0000313" key="11">
    <source>
        <dbReference type="Proteomes" id="UP000541969"/>
    </source>
</evidence>
<dbReference type="EMBL" id="JACBZT010000001">
    <property type="protein sequence ID" value="NYJ06382.1"/>
    <property type="molecule type" value="Genomic_DNA"/>
</dbReference>
<dbReference type="Pfam" id="PF00069">
    <property type="entry name" value="Pkinase"/>
    <property type="match status" value="1"/>
</dbReference>
<feature type="transmembrane region" description="Helical" evidence="8">
    <location>
        <begin position="347"/>
        <end position="366"/>
    </location>
</feature>
<dbReference type="AlphaFoldDB" id="A0A853CIJ6"/>
<dbReference type="Proteomes" id="UP000541969">
    <property type="component" value="Unassembled WGS sequence"/>
</dbReference>
<evidence type="ECO:0000313" key="10">
    <source>
        <dbReference type="EMBL" id="NYJ06382.1"/>
    </source>
</evidence>
<evidence type="ECO:0000259" key="9">
    <source>
        <dbReference type="PROSITE" id="PS50011"/>
    </source>
</evidence>
<dbReference type="InterPro" id="IPR000719">
    <property type="entry name" value="Prot_kinase_dom"/>
</dbReference>
<dbReference type="Gene3D" id="1.10.510.10">
    <property type="entry name" value="Transferase(Phosphotransferase) domain 1"/>
    <property type="match status" value="1"/>
</dbReference>
<accession>A0A853CIJ6</accession>
<dbReference type="SUPFAM" id="SSF56112">
    <property type="entry name" value="Protein kinase-like (PK-like)"/>
    <property type="match status" value="1"/>
</dbReference>
<name>A0A853CIJ6_9ACTN</name>
<dbReference type="RefSeq" id="WP_218859269.1">
    <property type="nucleotide sequence ID" value="NZ_JACBZT010000001.1"/>
</dbReference>
<dbReference type="PROSITE" id="PS00108">
    <property type="entry name" value="PROTEIN_KINASE_ST"/>
    <property type="match status" value="1"/>
</dbReference>
<keyword evidence="8" id="KW-0812">Transmembrane</keyword>
<evidence type="ECO:0000256" key="2">
    <source>
        <dbReference type="ARBA" id="ARBA00022527"/>
    </source>
</evidence>
<proteinExistence type="predicted"/>
<keyword evidence="2 10" id="KW-0723">Serine/threonine-protein kinase</keyword>